<proteinExistence type="predicted"/>
<dbReference type="AlphaFoldDB" id="A0A7S1YXP1"/>
<name>A0A7S1YXP1_9STRA</name>
<evidence type="ECO:0000313" key="2">
    <source>
        <dbReference type="EMBL" id="CAD9322671.1"/>
    </source>
</evidence>
<protein>
    <recommendedName>
        <fullName evidence="1">Amine oxidase domain-containing protein</fullName>
    </recommendedName>
</protein>
<dbReference type="InterPro" id="IPR002937">
    <property type="entry name" value="Amino_oxidase"/>
</dbReference>
<dbReference type="Pfam" id="PF01593">
    <property type="entry name" value="Amino_oxidase"/>
    <property type="match status" value="1"/>
</dbReference>
<reference evidence="2" key="1">
    <citation type="submission" date="2021-01" db="EMBL/GenBank/DDBJ databases">
        <authorList>
            <person name="Corre E."/>
            <person name="Pelletier E."/>
            <person name="Niang G."/>
            <person name="Scheremetjew M."/>
            <person name="Finn R."/>
            <person name="Kale V."/>
            <person name="Holt S."/>
            <person name="Cochrane G."/>
            <person name="Meng A."/>
            <person name="Brown T."/>
            <person name="Cohen L."/>
        </authorList>
    </citation>
    <scope>NUCLEOTIDE SEQUENCE</scope>
    <source>
        <strain evidence="2">Pop2</strain>
    </source>
</reference>
<evidence type="ECO:0000259" key="1">
    <source>
        <dbReference type="Pfam" id="PF01593"/>
    </source>
</evidence>
<feature type="domain" description="Amine oxidase" evidence="1">
    <location>
        <begin position="43"/>
        <end position="140"/>
    </location>
</feature>
<accession>A0A7S1YXP1</accession>
<sequence>MKEAGFCIYDLQRLHDEFKVGAQDNKDGIEETAVLEIDFFRADSLADIEDDNEVAKIALKAVASVLNIGSELTNAEIVDVAVVRARKAVSHFAPKSASYSPPVKITDGVFMCGDWIDRSGHASWSTEKAVVTGRQAAAAIASDWKLSIEADVIPAAPDTPQLSALRQTAQLLRSVRPPPKEIPPSPWAFVKDVLDSRYQ</sequence>
<dbReference type="GO" id="GO:0016491">
    <property type="term" value="F:oxidoreductase activity"/>
    <property type="evidence" value="ECO:0007669"/>
    <property type="project" value="InterPro"/>
</dbReference>
<gene>
    <name evidence="2" type="ORF">DBRI1063_LOCUS7150</name>
</gene>
<organism evidence="2">
    <name type="scientific">Ditylum brightwellii</name>
    <dbReference type="NCBI Taxonomy" id="49249"/>
    <lineage>
        <taxon>Eukaryota</taxon>
        <taxon>Sar</taxon>
        <taxon>Stramenopiles</taxon>
        <taxon>Ochrophyta</taxon>
        <taxon>Bacillariophyta</taxon>
        <taxon>Mediophyceae</taxon>
        <taxon>Lithodesmiophycidae</taxon>
        <taxon>Lithodesmiales</taxon>
        <taxon>Lithodesmiaceae</taxon>
        <taxon>Ditylum</taxon>
    </lineage>
</organism>
<dbReference type="EMBL" id="HBGN01011210">
    <property type="protein sequence ID" value="CAD9322671.1"/>
    <property type="molecule type" value="Transcribed_RNA"/>
</dbReference>